<feature type="region of interest" description="Disordered" evidence="1">
    <location>
        <begin position="205"/>
        <end position="295"/>
    </location>
</feature>
<dbReference type="Pfam" id="PF10294">
    <property type="entry name" value="Methyltransf_16"/>
    <property type="match status" value="1"/>
</dbReference>
<dbReference type="InterPro" id="IPR029063">
    <property type="entry name" value="SAM-dependent_MTases_sf"/>
</dbReference>
<dbReference type="STRING" id="1054147.F4PHT9"/>
<keyword evidence="3" id="KW-1185">Reference proteome</keyword>
<feature type="compositionally biased region" description="Basic and acidic residues" evidence="1">
    <location>
        <begin position="269"/>
        <end position="289"/>
    </location>
</feature>
<gene>
    <name evidence="2" type="ORF">DFA_03521</name>
</gene>
<evidence type="ECO:0000313" key="2">
    <source>
        <dbReference type="EMBL" id="EGG25273.1"/>
    </source>
</evidence>
<dbReference type="InterPro" id="IPR019410">
    <property type="entry name" value="Methyltransf_16"/>
</dbReference>
<organism evidence="2 3">
    <name type="scientific">Cavenderia fasciculata</name>
    <name type="common">Slime mold</name>
    <name type="synonym">Dictyostelium fasciculatum</name>
    <dbReference type="NCBI Taxonomy" id="261658"/>
    <lineage>
        <taxon>Eukaryota</taxon>
        <taxon>Amoebozoa</taxon>
        <taxon>Evosea</taxon>
        <taxon>Eumycetozoa</taxon>
        <taxon>Dictyostelia</taxon>
        <taxon>Acytosteliales</taxon>
        <taxon>Cavenderiaceae</taxon>
        <taxon>Cavenderia</taxon>
    </lineage>
</organism>
<feature type="compositionally biased region" description="Low complexity" evidence="1">
    <location>
        <begin position="233"/>
        <end position="264"/>
    </location>
</feature>
<dbReference type="OrthoDB" id="19299at2759"/>
<accession>F4PHT9</accession>
<dbReference type="GO" id="GO:0032991">
    <property type="term" value="C:protein-containing complex"/>
    <property type="evidence" value="ECO:0007669"/>
    <property type="project" value="TreeGrafter"/>
</dbReference>
<dbReference type="RefSeq" id="XP_004363124.1">
    <property type="nucleotide sequence ID" value="XM_004363067.1"/>
</dbReference>
<feature type="compositionally biased region" description="Basic residues" evidence="1">
    <location>
        <begin position="368"/>
        <end position="377"/>
    </location>
</feature>
<dbReference type="SUPFAM" id="SSF53335">
    <property type="entry name" value="S-adenosyl-L-methionine-dependent methyltransferases"/>
    <property type="match status" value="1"/>
</dbReference>
<evidence type="ECO:0008006" key="4">
    <source>
        <dbReference type="Google" id="ProtNLM"/>
    </source>
</evidence>
<evidence type="ECO:0000313" key="3">
    <source>
        <dbReference type="Proteomes" id="UP000007797"/>
    </source>
</evidence>
<feature type="region of interest" description="Disordered" evidence="1">
    <location>
        <begin position="1"/>
        <end position="34"/>
    </location>
</feature>
<dbReference type="GeneID" id="14877029"/>
<dbReference type="OMA" id="YEDHCID"/>
<dbReference type="GO" id="GO:0005829">
    <property type="term" value="C:cytosol"/>
    <property type="evidence" value="ECO:0007669"/>
    <property type="project" value="TreeGrafter"/>
</dbReference>
<dbReference type="Proteomes" id="UP000007797">
    <property type="component" value="Unassembled WGS sequence"/>
</dbReference>
<feature type="compositionally biased region" description="Low complexity" evidence="1">
    <location>
        <begin position="14"/>
        <end position="23"/>
    </location>
</feature>
<dbReference type="PANTHER" id="PTHR14614:SF109">
    <property type="entry name" value="RIBOSOMAL LYSINE N-METHYLTRANSFERASE 5"/>
    <property type="match status" value="1"/>
</dbReference>
<reference evidence="3" key="1">
    <citation type="journal article" date="2011" name="Genome Res.">
        <title>Phylogeny-wide analysis of social amoeba genomes highlights ancient origins for complex intercellular communication.</title>
        <authorList>
            <person name="Heidel A.J."/>
            <person name="Lawal H.M."/>
            <person name="Felder M."/>
            <person name="Schilde C."/>
            <person name="Helps N.R."/>
            <person name="Tunggal B."/>
            <person name="Rivero F."/>
            <person name="John U."/>
            <person name="Schleicher M."/>
            <person name="Eichinger L."/>
            <person name="Platzer M."/>
            <person name="Noegel A.A."/>
            <person name="Schaap P."/>
            <person name="Gloeckner G."/>
        </authorList>
    </citation>
    <scope>NUCLEOTIDE SEQUENCE [LARGE SCALE GENOMIC DNA]</scope>
    <source>
        <strain evidence="3">SH3</strain>
    </source>
</reference>
<dbReference type="Gene3D" id="3.40.50.150">
    <property type="entry name" value="Vaccinia Virus protein VP39"/>
    <property type="match status" value="1"/>
</dbReference>
<proteinExistence type="predicted"/>
<sequence length="388" mass="43761">MGRRSLKPSSQHYGSNSNTSGSSGSSGKGGKSNDEQDNMIILPRCWDYFIRFKDPFIMPFQSYTIEIKQSSKGPRVGSTVWDASIVMSKYFDSEIGSKALQGKRVIELGAGVGLLGISLSLMGADITLTDQQSMHEILNLNVRTNCLLTKTKVAELWWGNDVTDFHPPFDMIVGSDLMYEDDCVDLLLASLLDLSSFHPKKVATEEEEGYGFHTNIHKKKQPDSKIQEEEQNDSSSPSTTSTTTNNNNNNNNNDINSITESISNVTIQEQKEEEQKEEENDKPKEKEEEAVAEEPLYMKSSRLQAADTVIYLGYENRSMSAESLFMSKVTQFFNVEMITTSHLSPGFKNIDVRILKMTRKDYNPVGHREKRKQKMHSKQFFNGSNQPE</sequence>
<dbReference type="AlphaFoldDB" id="F4PHT9"/>
<dbReference type="EMBL" id="GL883006">
    <property type="protein sequence ID" value="EGG25273.1"/>
    <property type="molecule type" value="Genomic_DNA"/>
</dbReference>
<evidence type="ECO:0000256" key="1">
    <source>
        <dbReference type="SAM" id="MobiDB-lite"/>
    </source>
</evidence>
<dbReference type="PANTHER" id="PTHR14614">
    <property type="entry name" value="HEPATOCELLULAR CARCINOMA-ASSOCIATED ANTIGEN"/>
    <property type="match status" value="1"/>
</dbReference>
<feature type="compositionally biased region" description="Polar residues" evidence="1">
    <location>
        <begin position="379"/>
        <end position="388"/>
    </location>
</feature>
<dbReference type="KEGG" id="dfa:DFA_03521"/>
<protein>
    <recommendedName>
        <fullName evidence="4">Methyltransferase</fullName>
    </recommendedName>
</protein>
<feature type="region of interest" description="Disordered" evidence="1">
    <location>
        <begin position="365"/>
        <end position="388"/>
    </location>
</feature>
<name>F4PHT9_CACFS</name>